<accession>A0A9D1IHN0</accession>
<evidence type="ECO:0000313" key="9">
    <source>
        <dbReference type="Proteomes" id="UP000824083"/>
    </source>
</evidence>
<reference evidence="8" key="1">
    <citation type="submission" date="2020-10" db="EMBL/GenBank/DDBJ databases">
        <authorList>
            <person name="Gilroy R."/>
        </authorList>
    </citation>
    <scope>NUCLEOTIDE SEQUENCE</scope>
    <source>
        <strain evidence="8">7463</strain>
    </source>
</reference>
<keyword evidence="1 5" id="KW-0597">Phosphoprotein</keyword>
<evidence type="ECO:0000256" key="4">
    <source>
        <dbReference type="ARBA" id="ARBA00023163"/>
    </source>
</evidence>
<dbReference type="AlphaFoldDB" id="A0A9D1IHN0"/>
<dbReference type="SUPFAM" id="SSF46894">
    <property type="entry name" value="C-terminal effector domain of the bipartite response regulators"/>
    <property type="match status" value="1"/>
</dbReference>
<dbReference type="InterPro" id="IPR039420">
    <property type="entry name" value="WalR-like"/>
</dbReference>
<dbReference type="InterPro" id="IPR001789">
    <property type="entry name" value="Sig_transdc_resp-reg_receiver"/>
</dbReference>
<dbReference type="SMART" id="SM00448">
    <property type="entry name" value="REC"/>
    <property type="match status" value="1"/>
</dbReference>
<evidence type="ECO:0000256" key="5">
    <source>
        <dbReference type="PROSITE-ProRule" id="PRU00169"/>
    </source>
</evidence>
<feature type="modified residue" description="4-aspartylphosphate" evidence="5">
    <location>
        <position position="59"/>
    </location>
</feature>
<dbReference type="Pfam" id="PF00072">
    <property type="entry name" value="Response_reg"/>
    <property type="match status" value="1"/>
</dbReference>
<dbReference type="SUPFAM" id="SSF52172">
    <property type="entry name" value="CheY-like"/>
    <property type="match status" value="1"/>
</dbReference>
<feature type="domain" description="HTH luxR-type" evidence="6">
    <location>
        <begin position="155"/>
        <end position="220"/>
    </location>
</feature>
<dbReference type="InterPro" id="IPR011006">
    <property type="entry name" value="CheY-like_superfamily"/>
</dbReference>
<dbReference type="Gene3D" id="3.40.50.2300">
    <property type="match status" value="1"/>
</dbReference>
<keyword evidence="4" id="KW-0804">Transcription</keyword>
<evidence type="ECO:0000313" key="8">
    <source>
        <dbReference type="EMBL" id="HIU37493.1"/>
    </source>
</evidence>
<protein>
    <submittedName>
        <fullName evidence="8">Response regulator transcription factor</fullName>
    </submittedName>
</protein>
<dbReference type="Proteomes" id="UP000824083">
    <property type="component" value="Unassembled WGS sequence"/>
</dbReference>
<dbReference type="SMART" id="SM00421">
    <property type="entry name" value="HTH_LUXR"/>
    <property type="match status" value="1"/>
</dbReference>
<dbReference type="PROSITE" id="PS50110">
    <property type="entry name" value="RESPONSE_REGULATORY"/>
    <property type="match status" value="1"/>
</dbReference>
<dbReference type="GO" id="GO:0006355">
    <property type="term" value="P:regulation of DNA-templated transcription"/>
    <property type="evidence" value="ECO:0007669"/>
    <property type="project" value="InterPro"/>
</dbReference>
<feature type="domain" description="Response regulatory" evidence="7">
    <location>
        <begin position="8"/>
        <end position="124"/>
    </location>
</feature>
<evidence type="ECO:0000256" key="2">
    <source>
        <dbReference type="ARBA" id="ARBA00023015"/>
    </source>
</evidence>
<comment type="caution">
    <text evidence="8">The sequence shown here is derived from an EMBL/GenBank/DDBJ whole genome shotgun (WGS) entry which is preliminary data.</text>
</comment>
<name>A0A9D1IHN0_9BURK</name>
<dbReference type="CDD" id="cd17535">
    <property type="entry name" value="REC_NarL-like"/>
    <property type="match status" value="1"/>
</dbReference>
<dbReference type="PANTHER" id="PTHR43214">
    <property type="entry name" value="TWO-COMPONENT RESPONSE REGULATOR"/>
    <property type="match status" value="1"/>
</dbReference>
<gene>
    <name evidence="8" type="ORF">IAC56_04400</name>
</gene>
<keyword evidence="3" id="KW-0238">DNA-binding</keyword>
<proteinExistence type="predicted"/>
<dbReference type="InterPro" id="IPR016032">
    <property type="entry name" value="Sig_transdc_resp-reg_C-effctor"/>
</dbReference>
<sequence length="223" mass="24527">MAENHLIKLILVENDPNVRFRLERTLENLSDIHVIASAPSQREAFALTSQFKFQMLVVDLDLPDGFGLDLIRKTASEQRDINIMVLANSNDDPHIVSAIESGATGYVLKSEIETHLVSAIRLLTAGGSPVSPSVAKSVLRALRTYTASSAERTTTNIQTNPLSERESEILQLLAKGMSFNEIGDILTISPHTVTAHIKKIYRKLQVHSRGEAVYEAAQMGLIP</sequence>
<reference evidence="8" key="2">
    <citation type="journal article" date="2021" name="PeerJ">
        <title>Extensive microbial diversity within the chicken gut microbiome revealed by metagenomics and culture.</title>
        <authorList>
            <person name="Gilroy R."/>
            <person name="Ravi A."/>
            <person name="Getino M."/>
            <person name="Pursley I."/>
            <person name="Horton D.L."/>
            <person name="Alikhan N.F."/>
            <person name="Baker D."/>
            <person name="Gharbi K."/>
            <person name="Hall N."/>
            <person name="Watson M."/>
            <person name="Adriaenssens E.M."/>
            <person name="Foster-Nyarko E."/>
            <person name="Jarju S."/>
            <person name="Secka A."/>
            <person name="Antonio M."/>
            <person name="Oren A."/>
            <person name="Chaudhuri R.R."/>
            <person name="La Ragione R."/>
            <person name="Hildebrand F."/>
            <person name="Pallen M.J."/>
        </authorList>
    </citation>
    <scope>NUCLEOTIDE SEQUENCE</scope>
    <source>
        <strain evidence="8">7463</strain>
    </source>
</reference>
<organism evidence="8 9">
    <name type="scientific">Candidatus Aphodousia faecigallinarum</name>
    <dbReference type="NCBI Taxonomy" id="2840677"/>
    <lineage>
        <taxon>Bacteria</taxon>
        <taxon>Pseudomonadati</taxon>
        <taxon>Pseudomonadota</taxon>
        <taxon>Betaproteobacteria</taxon>
        <taxon>Burkholderiales</taxon>
        <taxon>Sutterellaceae</taxon>
        <taxon>Sutterellaceae incertae sedis</taxon>
        <taxon>Candidatus Aphodousia</taxon>
    </lineage>
</organism>
<evidence type="ECO:0000256" key="1">
    <source>
        <dbReference type="ARBA" id="ARBA00022553"/>
    </source>
</evidence>
<dbReference type="PROSITE" id="PS50043">
    <property type="entry name" value="HTH_LUXR_2"/>
    <property type="match status" value="1"/>
</dbReference>
<evidence type="ECO:0000259" key="6">
    <source>
        <dbReference type="PROSITE" id="PS50043"/>
    </source>
</evidence>
<dbReference type="InterPro" id="IPR000792">
    <property type="entry name" value="Tscrpt_reg_LuxR_C"/>
</dbReference>
<evidence type="ECO:0000256" key="3">
    <source>
        <dbReference type="ARBA" id="ARBA00023125"/>
    </source>
</evidence>
<evidence type="ECO:0000259" key="7">
    <source>
        <dbReference type="PROSITE" id="PS50110"/>
    </source>
</evidence>
<dbReference type="GO" id="GO:0003677">
    <property type="term" value="F:DNA binding"/>
    <property type="evidence" value="ECO:0007669"/>
    <property type="project" value="UniProtKB-KW"/>
</dbReference>
<dbReference type="InterPro" id="IPR058245">
    <property type="entry name" value="NreC/VraR/RcsB-like_REC"/>
</dbReference>
<dbReference type="Pfam" id="PF00196">
    <property type="entry name" value="GerE"/>
    <property type="match status" value="1"/>
</dbReference>
<dbReference type="GO" id="GO:0000160">
    <property type="term" value="P:phosphorelay signal transduction system"/>
    <property type="evidence" value="ECO:0007669"/>
    <property type="project" value="InterPro"/>
</dbReference>
<dbReference type="PANTHER" id="PTHR43214:SF41">
    <property type="entry name" value="NITRATE_NITRITE RESPONSE REGULATOR PROTEIN NARP"/>
    <property type="match status" value="1"/>
</dbReference>
<keyword evidence="2" id="KW-0805">Transcription regulation</keyword>
<dbReference type="CDD" id="cd06170">
    <property type="entry name" value="LuxR_C_like"/>
    <property type="match status" value="1"/>
</dbReference>
<dbReference type="PRINTS" id="PR00038">
    <property type="entry name" value="HTHLUXR"/>
</dbReference>
<dbReference type="EMBL" id="DVMY01000073">
    <property type="protein sequence ID" value="HIU37493.1"/>
    <property type="molecule type" value="Genomic_DNA"/>
</dbReference>